<feature type="non-terminal residue" evidence="11">
    <location>
        <position position="1"/>
    </location>
</feature>
<dbReference type="GO" id="GO:0008270">
    <property type="term" value="F:zinc ion binding"/>
    <property type="evidence" value="ECO:0007669"/>
    <property type="project" value="UniProtKB-KW"/>
</dbReference>
<keyword evidence="12" id="KW-1185">Reference proteome</keyword>
<sequence length="184" mass="21046">SALRKHVAGHIGHFPFTCPYCPYRTQYQTNLKHHVMCHEDIKPNHCPHCNFSSISLTELNSHMRTHTGEKPYSCNRCDYRVAHLNSLKVHLAICDPYRLELMKSRKKPPVKLLNLLDARRQLSGSDDDVSIGGTISSSSSDEDPEIESQQVTQNYNKTVSYPQNKIKSVYAFFDDDIFIGEYSV</sequence>
<evidence type="ECO:0000256" key="8">
    <source>
        <dbReference type="PROSITE-ProRule" id="PRU00042"/>
    </source>
</evidence>
<dbReference type="GO" id="GO:0005634">
    <property type="term" value="C:nucleus"/>
    <property type="evidence" value="ECO:0007669"/>
    <property type="project" value="UniProtKB-SubCell"/>
</dbReference>
<dbReference type="SMART" id="SM00355">
    <property type="entry name" value="ZnF_C2H2"/>
    <property type="match status" value="3"/>
</dbReference>
<accession>A0A8S9XE04</accession>
<gene>
    <name evidence="11" type="ORF">GE061_017765</name>
</gene>
<keyword evidence="6" id="KW-0238">DNA-binding</keyword>
<keyword evidence="5" id="KW-0862">Zinc</keyword>
<evidence type="ECO:0000256" key="4">
    <source>
        <dbReference type="ARBA" id="ARBA00022771"/>
    </source>
</evidence>
<keyword evidence="7" id="KW-0539">Nucleus</keyword>
<keyword evidence="2" id="KW-0479">Metal-binding</keyword>
<evidence type="ECO:0000256" key="2">
    <source>
        <dbReference type="ARBA" id="ARBA00022723"/>
    </source>
</evidence>
<feature type="domain" description="C2H2-type" evidence="10">
    <location>
        <begin position="44"/>
        <end position="71"/>
    </location>
</feature>
<feature type="domain" description="C2H2-type" evidence="10">
    <location>
        <begin position="16"/>
        <end position="43"/>
    </location>
</feature>
<evidence type="ECO:0000256" key="3">
    <source>
        <dbReference type="ARBA" id="ARBA00022737"/>
    </source>
</evidence>
<dbReference type="OrthoDB" id="10043029at2759"/>
<evidence type="ECO:0000313" key="12">
    <source>
        <dbReference type="Proteomes" id="UP000466442"/>
    </source>
</evidence>
<dbReference type="SUPFAM" id="SSF57667">
    <property type="entry name" value="beta-beta-alpha zinc fingers"/>
    <property type="match status" value="2"/>
</dbReference>
<evidence type="ECO:0000313" key="11">
    <source>
        <dbReference type="EMBL" id="KAF6206531.1"/>
    </source>
</evidence>
<evidence type="ECO:0000256" key="7">
    <source>
        <dbReference type="ARBA" id="ARBA00023242"/>
    </source>
</evidence>
<proteinExistence type="predicted"/>
<dbReference type="Gene3D" id="3.30.160.60">
    <property type="entry name" value="Classic Zinc Finger"/>
    <property type="match status" value="3"/>
</dbReference>
<dbReference type="InterPro" id="IPR036236">
    <property type="entry name" value="Znf_C2H2_sf"/>
</dbReference>
<dbReference type="AlphaFoldDB" id="A0A8S9XE04"/>
<evidence type="ECO:0000256" key="5">
    <source>
        <dbReference type="ARBA" id="ARBA00022833"/>
    </source>
</evidence>
<keyword evidence="3" id="KW-0677">Repeat</keyword>
<organism evidence="11 12">
    <name type="scientific">Apolygus lucorum</name>
    <name type="common">Small green plant bug</name>
    <name type="synonym">Lygocoris lucorum</name>
    <dbReference type="NCBI Taxonomy" id="248454"/>
    <lineage>
        <taxon>Eukaryota</taxon>
        <taxon>Metazoa</taxon>
        <taxon>Ecdysozoa</taxon>
        <taxon>Arthropoda</taxon>
        <taxon>Hexapoda</taxon>
        <taxon>Insecta</taxon>
        <taxon>Pterygota</taxon>
        <taxon>Neoptera</taxon>
        <taxon>Paraneoptera</taxon>
        <taxon>Hemiptera</taxon>
        <taxon>Heteroptera</taxon>
        <taxon>Panheteroptera</taxon>
        <taxon>Cimicomorpha</taxon>
        <taxon>Miridae</taxon>
        <taxon>Mirini</taxon>
        <taxon>Apolygus</taxon>
    </lineage>
</organism>
<dbReference type="Proteomes" id="UP000466442">
    <property type="component" value="Unassembled WGS sequence"/>
</dbReference>
<comment type="subcellular location">
    <subcellularLocation>
        <location evidence="1">Nucleus</location>
    </subcellularLocation>
</comment>
<reference evidence="11" key="1">
    <citation type="journal article" date="2021" name="Mol. Ecol. Resour.">
        <title>Apolygus lucorum genome provides insights into omnivorousness and mesophyll feeding.</title>
        <authorList>
            <person name="Liu Y."/>
            <person name="Liu H."/>
            <person name="Wang H."/>
            <person name="Huang T."/>
            <person name="Liu B."/>
            <person name="Yang B."/>
            <person name="Yin L."/>
            <person name="Li B."/>
            <person name="Zhang Y."/>
            <person name="Zhang S."/>
            <person name="Jiang F."/>
            <person name="Zhang X."/>
            <person name="Ren Y."/>
            <person name="Wang B."/>
            <person name="Wang S."/>
            <person name="Lu Y."/>
            <person name="Wu K."/>
            <person name="Fan W."/>
            <person name="Wang G."/>
        </authorList>
    </citation>
    <scope>NUCLEOTIDE SEQUENCE</scope>
    <source>
        <strain evidence="11">12Hb</strain>
    </source>
</reference>
<evidence type="ECO:0000256" key="6">
    <source>
        <dbReference type="ARBA" id="ARBA00023125"/>
    </source>
</evidence>
<dbReference type="PANTHER" id="PTHR24392">
    <property type="entry name" value="ZINC FINGER PROTEIN"/>
    <property type="match status" value="1"/>
</dbReference>
<dbReference type="GO" id="GO:0003677">
    <property type="term" value="F:DNA binding"/>
    <property type="evidence" value="ECO:0007669"/>
    <property type="project" value="UniProtKB-KW"/>
</dbReference>
<name>A0A8S9XE04_APOLU</name>
<feature type="region of interest" description="Disordered" evidence="9">
    <location>
        <begin position="124"/>
        <end position="154"/>
    </location>
</feature>
<evidence type="ECO:0000256" key="1">
    <source>
        <dbReference type="ARBA" id="ARBA00004123"/>
    </source>
</evidence>
<keyword evidence="4 8" id="KW-0863">Zinc-finger</keyword>
<comment type="caution">
    <text evidence="11">The sequence shown here is derived from an EMBL/GenBank/DDBJ whole genome shotgun (WGS) entry which is preliminary data.</text>
</comment>
<dbReference type="InterPro" id="IPR013087">
    <property type="entry name" value="Znf_C2H2_type"/>
</dbReference>
<feature type="compositionally biased region" description="Low complexity" evidence="9">
    <location>
        <begin position="130"/>
        <end position="139"/>
    </location>
</feature>
<protein>
    <recommendedName>
        <fullName evidence="10">C2H2-type domain-containing protein</fullName>
    </recommendedName>
</protein>
<dbReference type="EMBL" id="WIXP02000008">
    <property type="protein sequence ID" value="KAF6206531.1"/>
    <property type="molecule type" value="Genomic_DNA"/>
</dbReference>
<evidence type="ECO:0000256" key="9">
    <source>
        <dbReference type="SAM" id="MobiDB-lite"/>
    </source>
</evidence>
<dbReference type="Pfam" id="PF00096">
    <property type="entry name" value="zf-C2H2"/>
    <property type="match status" value="1"/>
</dbReference>
<dbReference type="FunFam" id="3.30.160.60:FF:000446">
    <property type="entry name" value="Zinc finger protein"/>
    <property type="match status" value="1"/>
</dbReference>
<evidence type="ECO:0000259" key="10">
    <source>
        <dbReference type="PROSITE" id="PS50157"/>
    </source>
</evidence>
<dbReference type="PROSITE" id="PS50157">
    <property type="entry name" value="ZINC_FINGER_C2H2_2"/>
    <property type="match status" value="2"/>
</dbReference>